<accession>A0ABZ0CVN9</accession>
<dbReference type="RefSeq" id="WP_316699096.1">
    <property type="nucleotide sequence ID" value="NZ_CP136336.1"/>
</dbReference>
<dbReference type="Gene3D" id="2.40.160.20">
    <property type="match status" value="1"/>
</dbReference>
<feature type="chain" id="PRO_5046095087" evidence="2">
    <location>
        <begin position="27"/>
        <end position="221"/>
    </location>
</feature>
<dbReference type="InterPro" id="IPR030820">
    <property type="entry name" value="OMP_myx_plus_Proteobacteria"/>
</dbReference>
<dbReference type="EMBL" id="CP136336">
    <property type="protein sequence ID" value="WOB06584.1"/>
    <property type="molecule type" value="Genomic_DNA"/>
</dbReference>
<evidence type="ECO:0000256" key="2">
    <source>
        <dbReference type="SAM" id="SignalP"/>
    </source>
</evidence>
<dbReference type="InterPro" id="IPR011250">
    <property type="entry name" value="OMP/PagP_B-barrel"/>
</dbReference>
<evidence type="ECO:0000256" key="1">
    <source>
        <dbReference type="ARBA" id="ARBA00004442"/>
    </source>
</evidence>
<protein>
    <submittedName>
        <fullName evidence="3">Outer membrane beta-barrel domain-containing protein</fullName>
    </submittedName>
</protein>
<dbReference type="SUPFAM" id="SSF56925">
    <property type="entry name" value="OMPA-like"/>
    <property type="match status" value="1"/>
</dbReference>
<comment type="subcellular location">
    <subcellularLocation>
        <location evidence="1">Cell outer membrane</location>
    </subcellularLocation>
</comment>
<dbReference type="NCBIfam" id="TIGR04565">
    <property type="entry name" value="OMP_myx_plus"/>
    <property type="match status" value="1"/>
</dbReference>
<dbReference type="Proteomes" id="UP001303946">
    <property type="component" value="Chromosome"/>
</dbReference>
<gene>
    <name evidence="3" type="ORF">RXV79_16825</name>
</gene>
<keyword evidence="4" id="KW-1185">Reference proteome</keyword>
<keyword evidence="2" id="KW-0732">Signal</keyword>
<reference evidence="3 4" key="1">
    <citation type="submission" date="2023-10" db="EMBL/GenBank/DDBJ databases">
        <title>Bacteria for the degradation of biodegradable plastic PBAT(Polybutylene adipate terephthalate).</title>
        <authorList>
            <person name="Weon H.-Y."/>
            <person name="Yeon J."/>
        </authorList>
    </citation>
    <scope>NUCLEOTIDE SEQUENCE [LARGE SCALE GENOMIC DNA]</scope>
    <source>
        <strain evidence="3 4">SBD 7-3</strain>
    </source>
</reference>
<feature type="signal peptide" evidence="2">
    <location>
        <begin position="1"/>
        <end position="26"/>
    </location>
</feature>
<evidence type="ECO:0000313" key="4">
    <source>
        <dbReference type="Proteomes" id="UP001303946"/>
    </source>
</evidence>
<name>A0ABZ0CVN9_9BURK</name>
<evidence type="ECO:0000313" key="3">
    <source>
        <dbReference type="EMBL" id="WOB06584.1"/>
    </source>
</evidence>
<proteinExistence type="predicted"/>
<organism evidence="3 4">
    <name type="scientific">Piscinibacter gummiphilus</name>
    <dbReference type="NCBI Taxonomy" id="946333"/>
    <lineage>
        <taxon>Bacteria</taxon>
        <taxon>Pseudomonadati</taxon>
        <taxon>Pseudomonadota</taxon>
        <taxon>Betaproteobacteria</taxon>
        <taxon>Burkholderiales</taxon>
        <taxon>Sphaerotilaceae</taxon>
        <taxon>Piscinibacter</taxon>
    </lineage>
</organism>
<sequence length="221" mass="24696">MPTTHKLLVSSLLAAVTLCTAPGARAADEKDKDNKPANEQVIVPQVDRRNVKVPKFPSRDFELGLFTGTYGTESFGSSSVSGLRLGYHITEDFFVEGVYARTKVSDENYRQILPGGIFPSGSETLSYYNLSLGWNALPGEIFIWRNTAKASALYLIGGIGNTKFLEQRKQTINYGVGSRVLFADWFALQIDVRDHMFTYDLLGRRKSTHNIEFTLGTTFFF</sequence>